<comment type="caution">
    <text evidence="10">The sequence shown here is derived from an EMBL/GenBank/DDBJ whole genome shotgun (WGS) entry which is preliminary data.</text>
</comment>
<dbReference type="Pfam" id="PF00120">
    <property type="entry name" value="Gln-synt_C"/>
    <property type="match status" value="1"/>
</dbReference>
<dbReference type="PANTHER" id="PTHR43785">
    <property type="entry name" value="GAMMA-GLUTAMYLPUTRESCINE SYNTHETASE"/>
    <property type="match status" value="1"/>
</dbReference>
<comment type="cofactor">
    <cofactor evidence="1">
        <name>Mg(2+)</name>
        <dbReference type="ChEBI" id="CHEBI:18420"/>
    </cofactor>
</comment>
<dbReference type="InterPro" id="IPR036651">
    <property type="entry name" value="Gln_synt_N_sf"/>
</dbReference>
<evidence type="ECO:0000256" key="8">
    <source>
        <dbReference type="RuleBase" id="RU000384"/>
    </source>
</evidence>
<evidence type="ECO:0000256" key="7">
    <source>
        <dbReference type="PROSITE-ProRule" id="PRU01331"/>
    </source>
</evidence>
<evidence type="ECO:0000256" key="2">
    <source>
        <dbReference type="ARBA" id="ARBA00003117"/>
    </source>
</evidence>
<feature type="domain" description="GS catalytic" evidence="9">
    <location>
        <begin position="102"/>
        <end position="437"/>
    </location>
</feature>
<dbReference type="Gene3D" id="3.10.20.70">
    <property type="entry name" value="Glutamine synthetase, N-terminal domain"/>
    <property type="match status" value="1"/>
</dbReference>
<evidence type="ECO:0000313" key="11">
    <source>
        <dbReference type="Proteomes" id="UP001196509"/>
    </source>
</evidence>
<dbReference type="EMBL" id="JAICBX010000002">
    <property type="protein sequence ID" value="MBW8637395.1"/>
    <property type="molecule type" value="Genomic_DNA"/>
</dbReference>
<keyword evidence="11" id="KW-1185">Reference proteome</keyword>
<name>A0AAE2ZMJ0_9HYPH</name>
<evidence type="ECO:0000256" key="5">
    <source>
        <dbReference type="ARBA" id="ARBA00022840"/>
    </source>
</evidence>
<protein>
    <submittedName>
        <fullName evidence="10">Glutamine synthetase family protein</fullName>
    </submittedName>
</protein>
<evidence type="ECO:0000256" key="6">
    <source>
        <dbReference type="ARBA" id="ARBA00023231"/>
    </source>
</evidence>
<evidence type="ECO:0000256" key="3">
    <source>
        <dbReference type="ARBA" id="ARBA00022598"/>
    </source>
</evidence>
<dbReference type="GO" id="GO:0004356">
    <property type="term" value="F:glutamine synthetase activity"/>
    <property type="evidence" value="ECO:0007669"/>
    <property type="project" value="InterPro"/>
</dbReference>
<sequence>MRHEPMIIAATSDLAGKMRGKAFAAHEFEKRLKRGVGWTPTNVQITCFDVIAESPYGALGDLVLIPDPSALVRADFGDDGPAEQFVIGDILTTSGEPWECCTRSILKQALARLEKATGLQLKGAFEHEFQFVDGGCPPGSAYTTAGFRAERVFAETLFSIFGEAGLKADTFMKEYGADQYEVTIGPSTQTRIADQAAIVRELVQETAARLGRRASFTPLRDPAGVGNGVHIHLSLQDSSGAGRTWDANGPYGLSAVAGQFIAGVLKYLDRIVALTAPSVVSYTRLTPHRWSAAFNNLGFRDREASVRICPTSDLSDVDPAEQFNFEFRAGDAAASPYLALAAIIHAGVQGVEEGLECPKATEEDLSLLSADDLASRGFVRLPQTLVEALDRFSSDEIVTGWFPGAFADVYRQHKLGEMKVLEGKTEAEICKAYEEVY</sequence>
<dbReference type="InterPro" id="IPR014746">
    <property type="entry name" value="Gln_synth/guanido_kin_cat_dom"/>
</dbReference>
<organism evidence="10 11">
    <name type="scientific">Flavimaribacter sediminis</name>
    <dbReference type="NCBI Taxonomy" id="2865987"/>
    <lineage>
        <taxon>Bacteria</taxon>
        <taxon>Pseudomonadati</taxon>
        <taxon>Pseudomonadota</taxon>
        <taxon>Alphaproteobacteria</taxon>
        <taxon>Hyphomicrobiales</taxon>
        <taxon>Rhizobiaceae</taxon>
        <taxon>Flavimaribacter</taxon>
    </lineage>
</organism>
<gene>
    <name evidence="10" type="ORF">K1W69_09365</name>
</gene>
<keyword evidence="5" id="KW-0067">ATP-binding</keyword>
<dbReference type="AlphaFoldDB" id="A0AAE2ZMJ0"/>
<dbReference type="SMART" id="SM01230">
    <property type="entry name" value="Gln-synt_C"/>
    <property type="match status" value="1"/>
</dbReference>
<dbReference type="Pfam" id="PF16952">
    <property type="entry name" value="Gln-synt_N_2"/>
    <property type="match status" value="1"/>
</dbReference>
<dbReference type="InterPro" id="IPR008146">
    <property type="entry name" value="Gln_synth_cat_dom"/>
</dbReference>
<dbReference type="SUPFAM" id="SSF55931">
    <property type="entry name" value="Glutamine synthetase/guanido kinase"/>
    <property type="match status" value="1"/>
</dbReference>
<keyword evidence="3" id="KW-0436">Ligase</keyword>
<dbReference type="GO" id="GO:0006542">
    <property type="term" value="P:glutamine biosynthetic process"/>
    <property type="evidence" value="ECO:0007669"/>
    <property type="project" value="InterPro"/>
</dbReference>
<dbReference type="InterPro" id="IPR008147">
    <property type="entry name" value="Gln_synt_N"/>
</dbReference>
<dbReference type="GO" id="GO:0005524">
    <property type="term" value="F:ATP binding"/>
    <property type="evidence" value="ECO:0007669"/>
    <property type="project" value="UniProtKB-KW"/>
</dbReference>
<reference evidence="10" key="1">
    <citation type="submission" date="2021-08" db="EMBL/GenBank/DDBJ databases">
        <title>Hoeflea bacterium WL0058 sp. nov., isolated from the sediment.</title>
        <authorList>
            <person name="Wang L."/>
            <person name="Zhang D."/>
        </authorList>
    </citation>
    <scope>NUCLEOTIDE SEQUENCE</scope>
    <source>
        <strain evidence="10">WL0058</strain>
    </source>
</reference>
<keyword evidence="6" id="KW-0535">Nitrogen fixation</keyword>
<dbReference type="PANTHER" id="PTHR43785:SF12">
    <property type="entry name" value="TYPE-1 GLUTAMINE SYNTHETASE 2"/>
    <property type="match status" value="1"/>
</dbReference>
<evidence type="ECO:0000256" key="1">
    <source>
        <dbReference type="ARBA" id="ARBA00001946"/>
    </source>
</evidence>
<evidence type="ECO:0000313" key="10">
    <source>
        <dbReference type="EMBL" id="MBW8637395.1"/>
    </source>
</evidence>
<evidence type="ECO:0000256" key="4">
    <source>
        <dbReference type="ARBA" id="ARBA00022741"/>
    </source>
</evidence>
<evidence type="ECO:0000259" key="9">
    <source>
        <dbReference type="PROSITE" id="PS51987"/>
    </source>
</evidence>
<dbReference type="Gene3D" id="3.30.590.10">
    <property type="entry name" value="Glutamine synthetase/guanido kinase, catalytic domain"/>
    <property type="match status" value="1"/>
</dbReference>
<comment type="similarity">
    <text evidence="7 8">Belongs to the glutamine synthetase family.</text>
</comment>
<dbReference type="PROSITE" id="PS51987">
    <property type="entry name" value="GS_CATALYTIC"/>
    <property type="match status" value="1"/>
</dbReference>
<comment type="function">
    <text evidence="2">Catalyzes the ATP-dependent biosynthesis of glutamine from glutamate and ammonia.</text>
</comment>
<keyword evidence="4" id="KW-0547">Nucleotide-binding</keyword>
<dbReference type="Proteomes" id="UP001196509">
    <property type="component" value="Unassembled WGS sequence"/>
</dbReference>
<dbReference type="RefSeq" id="WP_220228102.1">
    <property type="nucleotide sequence ID" value="NZ_JAICBX010000002.1"/>
</dbReference>
<dbReference type="SUPFAM" id="SSF54368">
    <property type="entry name" value="Glutamine synthetase, N-terminal domain"/>
    <property type="match status" value="1"/>
</dbReference>
<proteinExistence type="inferred from homology"/>
<accession>A0AAE2ZMJ0</accession>